<keyword evidence="2" id="KW-1185">Reference proteome</keyword>
<sequence>MNGDDYFLQMRPISRFSLSSDFKRIIIWRERGSRNHPSNIIGRRHGGRDVLVWGGIMLGSRTDLHIFDAGSVNGTRYLRILKVWIGRHDLSGSQSHRACMGFSRQTLEARTLPPVTFQASIGAARRNGSNALTILITLHSQQMADAVKP</sequence>
<evidence type="ECO:0000313" key="2">
    <source>
        <dbReference type="Proteomes" id="UP000887159"/>
    </source>
</evidence>
<gene>
    <name evidence="1" type="ORF">TNCV_2789141</name>
</gene>
<name>A0A8X6VWI3_TRICX</name>
<dbReference type="AlphaFoldDB" id="A0A8X6VWI3"/>
<organism evidence="1 2">
    <name type="scientific">Trichonephila clavipes</name>
    <name type="common">Golden silk orbweaver</name>
    <name type="synonym">Nephila clavipes</name>
    <dbReference type="NCBI Taxonomy" id="2585209"/>
    <lineage>
        <taxon>Eukaryota</taxon>
        <taxon>Metazoa</taxon>
        <taxon>Ecdysozoa</taxon>
        <taxon>Arthropoda</taxon>
        <taxon>Chelicerata</taxon>
        <taxon>Arachnida</taxon>
        <taxon>Araneae</taxon>
        <taxon>Araneomorphae</taxon>
        <taxon>Entelegynae</taxon>
        <taxon>Araneoidea</taxon>
        <taxon>Nephilidae</taxon>
        <taxon>Trichonephila</taxon>
    </lineage>
</organism>
<protein>
    <submittedName>
        <fullName evidence="1">Uncharacterized protein</fullName>
    </submittedName>
</protein>
<dbReference type="EMBL" id="BMAU01021365">
    <property type="protein sequence ID" value="GFY23681.1"/>
    <property type="molecule type" value="Genomic_DNA"/>
</dbReference>
<comment type="caution">
    <text evidence="1">The sequence shown here is derived from an EMBL/GenBank/DDBJ whole genome shotgun (WGS) entry which is preliminary data.</text>
</comment>
<reference evidence="1" key="1">
    <citation type="submission" date="2020-08" db="EMBL/GenBank/DDBJ databases">
        <title>Multicomponent nature underlies the extraordinary mechanical properties of spider dragline silk.</title>
        <authorList>
            <person name="Kono N."/>
            <person name="Nakamura H."/>
            <person name="Mori M."/>
            <person name="Yoshida Y."/>
            <person name="Ohtoshi R."/>
            <person name="Malay A.D."/>
            <person name="Moran D.A.P."/>
            <person name="Tomita M."/>
            <person name="Numata K."/>
            <person name="Arakawa K."/>
        </authorList>
    </citation>
    <scope>NUCLEOTIDE SEQUENCE</scope>
</reference>
<dbReference type="InterPro" id="IPR036397">
    <property type="entry name" value="RNaseH_sf"/>
</dbReference>
<accession>A0A8X6VWI3</accession>
<evidence type="ECO:0000313" key="1">
    <source>
        <dbReference type="EMBL" id="GFY23681.1"/>
    </source>
</evidence>
<dbReference type="GO" id="GO:0003676">
    <property type="term" value="F:nucleic acid binding"/>
    <property type="evidence" value="ECO:0007669"/>
    <property type="project" value="InterPro"/>
</dbReference>
<proteinExistence type="predicted"/>
<dbReference type="Proteomes" id="UP000887159">
    <property type="component" value="Unassembled WGS sequence"/>
</dbReference>
<dbReference type="Gene3D" id="3.30.420.10">
    <property type="entry name" value="Ribonuclease H-like superfamily/Ribonuclease H"/>
    <property type="match status" value="1"/>
</dbReference>